<evidence type="ECO:0000313" key="2">
    <source>
        <dbReference type="Proteomes" id="UP000799428"/>
    </source>
</evidence>
<name>A0A6G1JWP4_9PLEO</name>
<dbReference type="AlphaFoldDB" id="A0A6G1JWP4"/>
<organism evidence="1 2">
    <name type="scientific">Pleomassaria siparia CBS 279.74</name>
    <dbReference type="NCBI Taxonomy" id="1314801"/>
    <lineage>
        <taxon>Eukaryota</taxon>
        <taxon>Fungi</taxon>
        <taxon>Dikarya</taxon>
        <taxon>Ascomycota</taxon>
        <taxon>Pezizomycotina</taxon>
        <taxon>Dothideomycetes</taxon>
        <taxon>Pleosporomycetidae</taxon>
        <taxon>Pleosporales</taxon>
        <taxon>Pleomassariaceae</taxon>
        <taxon>Pleomassaria</taxon>
    </lineage>
</organism>
<sequence length="100" mass="11581">MSMDGSTIEWKSNMLRIMSDETVGRLVQRIRNNQEELSLHAHAPLFRVSDGFKTEVSFLVDTFQRQNLNWDIIPQYLDGHKYGGDLTSLNLLERIDWLAG</sequence>
<dbReference type="Proteomes" id="UP000799428">
    <property type="component" value="Unassembled WGS sequence"/>
</dbReference>
<keyword evidence="2" id="KW-1185">Reference proteome</keyword>
<evidence type="ECO:0000313" key="1">
    <source>
        <dbReference type="EMBL" id="KAF2704753.1"/>
    </source>
</evidence>
<gene>
    <name evidence="1" type="ORF">K504DRAFT_516034</name>
</gene>
<accession>A0A6G1JWP4</accession>
<protein>
    <submittedName>
        <fullName evidence="1">Uncharacterized protein</fullName>
    </submittedName>
</protein>
<reference evidence="1" key="1">
    <citation type="journal article" date="2020" name="Stud. Mycol.">
        <title>101 Dothideomycetes genomes: a test case for predicting lifestyles and emergence of pathogens.</title>
        <authorList>
            <person name="Haridas S."/>
            <person name="Albert R."/>
            <person name="Binder M."/>
            <person name="Bloem J."/>
            <person name="Labutti K."/>
            <person name="Salamov A."/>
            <person name="Andreopoulos B."/>
            <person name="Baker S."/>
            <person name="Barry K."/>
            <person name="Bills G."/>
            <person name="Bluhm B."/>
            <person name="Cannon C."/>
            <person name="Castanera R."/>
            <person name="Culley D."/>
            <person name="Daum C."/>
            <person name="Ezra D."/>
            <person name="Gonzalez J."/>
            <person name="Henrissat B."/>
            <person name="Kuo A."/>
            <person name="Liang C."/>
            <person name="Lipzen A."/>
            <person name="Lutzoni F."/>
            <person name="Magnuson J."/>
            <person name="Mondo S."/>
            <person name="Nolan M."/>
            <person name="Ohm R."/>
            <person name="Pangilinan J."/>
            <person name="Park H.-J."/>
            <person name="Ramirez L."/>
            <person name="Alfaro M."/>
            <person name="Sun H."/>
            <person name="Tritt A."/>
            <person name="Yoshinaga Y."/>
            <person name="Zwiers L.-H."/>
            <person name="Turgeon B."/>
            <person name="Goodwin S."/>
            <person name="Spatafora J."/>
            <person name="Crous P."/>
            <person name="Grigoriev I."/>
        </authorList>
    </citation>
    <scope>NUCLEOTIDE SEQUENCE</scope>
    <source>
        <strain evidence="1">CBS 279.74</strain>
    </source>
</reference>
<dbReference type="OrthoDB" id="10253869at2759"/>
<proteinExistence type="predicted"/>
<dbReference type="EMBL" id="MU005781">
    <property type="protein sequence ID" value="KAF2704753.1"/>
    <property type="molecule type" value="Genomic_DNA"/>
</dbReference>